<reference evidence="4 5" key="1">
    <citation type="submission" date="2016-02" db="EMBL/GenBank/DDBJ databases">
        <title>Genome sequence of Clostridium tepidiprofundi DSM 19306.</title>
        <authorList>
            <person name="Poehlein A."/>
            <person name="Daniel R."/>
        </authorList>
    </citation>
    <scope>NUCLEOTIDE SEQUENCE [LARGE SCALE GENOMIC DNA]</scope>
    <source>
        <strain evidence="4 5">DSM 19306</strain>
    </source>
</reference>
<dbReference type="CDD" id="cd04622">
    <property type="entry name" value="CBS_pair_HRP1_like"/>
    <property type="match status" value="1"/>
</dbReference>
<accession>A0A151B4B6</accession>
<name>A0A151B4B6_9CLOT</name>
<proteinExistence type="predicted"/>
<evidence type="ECO:0000256" key="1">
    <source>
        <dbReference type="ARBA" id="ARBA00023122"/>
    </source>
</evidence>
<feature type="domain" description="CBS" evidence="3">
    <location>
        <begin position="7"/>
        <end position="65"/>
    </location>
</feature>
<sequence length="142" mass="15558">MKIKDIMTRQVASLNAEDNVERAAELMREYNVGSIPICDGEKVIGIITDRDIVLRSVVDGENCKLQKARDIMTSNPVCGTTDMDVDEVARLMSERQIRRLPIVENGKLVGIVSLGDIAVEPTIKDEAGEALSDISEPSIPSF</sequence>
<organism evidence="4 5">
    <name type="scientific">Clostridium tepidiprofundi DSM 19306</name>
    <dbReference type="NCBI Taxonomy" id="1121338"/>
    <lineage>
        <taxon>Bacteria</taxon>
        <taxon>Bacillati</taxon>
        <taxon>Bacillota</taxon>
        <taxon>Clostridia</taxon>
        <taxon>Eubacteriales</taxon>
        <taxon>Clostridiaceae</taxon>
        <taxon>Clostridium</taxon>
    </lineage>
</organism>
<dbReference type="PATRIC" id="fig|1121338.3.peg.1395"/>
<gene>
    <name evidence="4" type="primary">hrp1</name>
    <name evidence="4" type="ORF">CLTEP_13600</name>
</gene>
<dbReference type="SMART" id="SM00116">
    <property type="entry name" value="CBS"/>
    <property type="match status" value="2"/>
</dbReference>
<comment type="caution">
    <text evidence="4">The sequence shown here is derived from an EMBL/GenBank/DDBJ whole genome shotgun (WGS) entry which is preliminary data.</text>
</comment>
<evidence type="ECO:0000256" key="2">
    <source>
        <dbReference type="PROSITE-ProRule" id="PRU00703"/>
    </source>
</evidence>
<protein>
    <submittedName>
        <fullName evidence="4">Hypoxic response protein 1</fullName>
    </submittedName>
</protein>
<dbReference type="OrthoDB" id="9802114at2"/>
<dbReference type="PANTHER" id="PTHR43080">
    <property type="entry name" value="CBS DOMAIN-CONTAINING PROTEIN CBSX3, MITOCHONDRIAL"/>
    <property type="match status" value="1"/>
</dbReference>
<feature type="domain" description="CBS" evidence="3">
    <location>
        <begin position="72"/>
        <end position="129"/>
    </location>
</feature>
<dbReference type="PANTHER" id="PTHR43080:SF2">
    <property type="entry name" value="CBS DOMAIN-CONTAINING PROTEIN"/>
    <property type="match status" value="1"/>
</dbReference>
<dbReference type="InterPro" id="IPR000644">
    <property type="entry name" value="CBS_dom"/>
</dbReference>
<dbReference type="STRING" id="1121338.CLTEP_13600"/>
<dbReference type="PROSITE" id="PS51371">
    <property type="entry name" value="CBS"/>
    <property type="match status" value="2"/>
</dbReference>
<dbReference type="Gene3D" id="3.10.580.10">
    <property type="entry name" value="CBS-domain"/>
    <property type="match status" value="1"/>
</dbReference>
<dbReference type="Pfam" id="PF00571">
    <property type="entry name" value="CBS"/>
    <property type="match status" value="2"/>
</dbReference>
<evidence type="ECO:0000259" key="3">
    <source>
        <dbReference type="PROSITE" id="PS51371"/>
    </source>
</evidence>
<dbReference type="EMBL" id="LTBA01000012">
    <property type="protein sequence ID" value="KYH34643.1"/>
    <property type="molecule type" value="Genomic_DNA"/>
</dbReference>
<dbReference type="InterPro" id="IPR046342">
    <property type="entry name" value="CBS_dom_sf"/>
</dbReference>
<dbReference type="RefSeq" id="WP_066824408.1">
    <property type="nucleotide sequence ID" value="NZ_LTBA01000012.1"/>
</dbReference>
<dbReference type="SUPFAM" id="SSF54631">
    <property type="entry name" value="CBS-domain pair"/>
    <property type="match status" value="1"/>
</dbReference>
<evidence type="ECO:0000313" key="5">
    <source>
        <dbReference type="Proteomes" id="UP000075531"/>
    </source>
</evidence>
<evidence type="ECO:0000313" key="4">
    <source>
        <dbReference type="EMBL" id="KYH34643.1"/>
    </source>
</evidence>
<dbReference type="AlphaFoldDB" id="A0A151B4B6"/>
<keyword evidence="5" id="KW-1185">Reference proteome</keyword>
<dbReference type="Proteomes" id="UP000075531">
    <property type="component" value="Unassembled WGS sequence"/>
</dbReference>
<dbReference type="InterPro" id="IPR051257">
    <property type="entry name" value="Diverse_CBS-Domain"/>
</dbReference>
<keyword evidence="1 2" id="KW-0129">CBS domain</keyword>